<evidence type="ECO:0000259" key="5">
    <source>
        <dbReference type="PROSITE" id="PS51372"/>
    </source>
</evidence>
<dbReference type="GO" id="GO:0006355">
    <property type="term" value="P:regulation of DNA-templated transcription"/>
    <property type="evidence" value="ECO:0007669"/>
    <property type="project" value="InterPro"/>
</dbReference>
<evidence type="ECO:0000313" key="6">
    <source>
        <dbReference type="EMBL" id="EOO27165.1"/>
    </source>
</evidence>
<dbReference type="Gene3D" id="3.40.50.2300">
    <property type="match status" value="1"/>
</dbReference>
<protein>
    <recommendedName>
        <fullName evidence="5">PRD domain-containing protein</fullName>
    </recommendedName>
</protein>
<keyword evidence="2" id="KW-0805">Transcription regulation</keyword>
<gene>
    <name evidence="6" type="ORF">IIU_05919</name>
</gene>
<accession>A0A9W5PLB5</accession>
<evidence type="ECO:0000256" key="2">
    <source>
        <dbReference type="ARBA" id="ARBA00023015"/>
    </source>
</evidence>
<keyword evidence="1" id="KW-0677">Repeat</keyword>
<dbReference type="CDD" id="cd05568">
    <property type="entry name" value="PTS_IIB_bgl_like"/>
    <property type="match status" value="1"/>
</dbReference>
<keyword evidence="4" id="KW-0804">Transcription</keyword>
<dbReference type="Pfam" id="PF08280">
    <property type="entry name" value="HTH_Mga"/>
    <property type="match status" value="1"/>
</dbReference>
<name>A0A9W5PLB5_BACCE</name>
<evidence type="ECO:0000256" key="1">
    <source>
        <dbReference type="ARBA" id="ARBA00022737"/>
    </source>
</evidence>
<proteinExistence type="predicted"/>
<sequence length="487" mass="57348">MDIEIQPNIQRKIKLLKLLASEKRWFKTAEITKRIGYSNKTINTDIMFMNDFVPTNWKIETKKGKGVQLHVPPSASIDEINALLFKQSYAFKALHELFNHKVLTTLDLAEKLYVSITSISPILKSVEKYLNKFNLQLRRKPLKIVGDEVQIIMMFYELYLGVYGYYDWPFKEYSESFFSRFINNIEKALNLTLSLNSRKELSYFVAVLLNRKKQGASIYLNEEFVYQNVNTPYYKNMEIVYEKFKKEHNISLNTEEKIILTIVIKCAKYILNDVEKEKSEILHHFKTGNVPVYDYVKDFICMLEVKLGRNLIHDEDMIFELIMYFRRKVYQLHYLSMITRTEQQTTKYIEKKHCKTFLAVKEVYTDWVRKYKITNVVSDAEVARVTMYVEASNLLQKFKGKKALLVCGEGESWGKYITAMLFQMFGNKLEIVNDYSINLVDEEGIDSDIDFIISTIPLNINAIPVVNIYHIPTERDFMDIQCFISQK</sequence>
<feature type="domain" description="PRD" evidence="5">
    <location>
        <begin position="169"/>
        <end position="274"/>
    </location>
</feature>
<dbReference type="EMBL" id="AHFB01000111">
    <property type="protein sequence ID" value="EOO27165.1"/>
    <property type="molecule type" value="Genomic_DNA"/>
</dbReference>
<evidence type="ECO:0000313" key="7">
    <source>
        <dbReference type="Proteomes" id="UP000014018"/>
    </source>
</evidence>
<keyword evidence="3" id="KW-0010">Activator</keyword>
<dbReference type="Gene3D" id="1.10.10.10">
    <property type="entry name" value="Winged helix-like DNA-binding domain superfamily/Winged helix DNA-binding domain"/>
    <property type="match status" value="1"/>
</dbReference>
<comment type="caution">
    <text evidence="6">The sequence shown here is derived from an EMBL/GenBank/DDBJ whole genome shotgun (WGS) entry which is preliminary data.</text>
</comment>
<dbReference type="Pfam" id="PF05043">
    <property type="entry name" value="Mga"/>
    <property type="match status" value="1"/>
</dbReference>
<dbReference type="SUPFAM" id="SSF63520">
    <property type="entry name" value="PTS-regulatory domain, PRD"/>
    <property type="match status" value="1"/>
</dbReference>
<dbReference type="InterPro" id="IPR050661">
    <property type="entry name" value="BglG_antiterminators"/>
</dbReference>
<dbReference type="Gene3D" id="1.10.1790.10">
    <property type="entry name" value="PRD domain"/>
    <property type="match status" value="1"/>
</dbReference>
<dbReference type="AlphaFoldDB" id="A0A9W5PLB5"/>
<dbReference type="RefSeq" id="WP_016111870.1">
    <property type="nucleotide sequence ID" value="NZ_KB976193.1"/>
</dbReference>
<dbReference type="PANTHER" id="PTHR30185:SF18">
    <property type="entry name" value="TRANSCRIPTIONAL REGULATOR MTLR"/>
    <property type="match status" value="1"/>
</dbReference>
<dbReference type="PROSITE" id="PS51372">
    <property type="entry name" value="PRD_2"/>
    <property type="match status" value="2"/>
</dbReference>
<dbReference type="InterPro" id="IPR036388">
    <property type="entry name" value="WH-like_DNA-bd_sf"/>
</dbReference>
<dbReference type="Proteomes" id="UP000014018">
    <property type="component" value="Unassembled WGS sequence"/>
</dbReference>
<dbReference type="InterPro" id="IPR013199">
    <property type="entry name" value="HTH_Mga_DNA-bd_dom"/>
</dbReference>
<feature type="domain" description="PRD" evidence="5">
    <location>
        <begin position="287"/>
        <end position="399"/>
    </location>
</feature>
<reference evidence="6 7" key="1">
    <citation type="submission" date="2012-12" db="EMBL/GenBank/DDBJ databases">
        <title>The Genome Sequence of Bacillus cereus VD133.</title>
        <authorList>
            <consortium name="The Broad Institute Genome Sequencing Platform"/>
            <consortium name="The Broad Institute Genome Sequencing Center for Infectious Disease"/>
            <person name="Feldgarden M."/>
            <person name="Van der Auwera G.A."/>
            <person name="Mahillon J."/>
            <person name="Duprez V."/>
            <person name="Timmery S."/>
            <person name="Mattelet C."/>
            <person name="Dierick K."/>
            <person name="Sun M."/>
            <person name="Yu Z."/>
            <person name="Zhu L."/>
            <person name="Hu X."/>
            <person name="Shank E.B."/>
            <person name="Swiecicka I."/>
            <person name="Hansen B.M."/>
            <person name="Andrup L."/>
            <person name="Walker B."/>
            <person name="Young S.K."/>
            <person name="Zeng Q."/>
            <person name="Gargeya S."/>
            <person name="Fitzgerald M."/>
            <person name="Haas B."/>
            <person name="Abouelleil A."/>
            <person name="Alvarado L."/>
            <person name="Arachchi H.M."/>
            <person name="Berlin A.M."/>
            <person name="Chapman S.B."/>
            <person name="Dewar J."/>
            <person name="Goldberg J."/>
            <person name="Griggs A."/>
            <person name="Gujja S."/>
            <person name="Hansen M."/>
            <person name="Howarth C."/>
            <person name="Imamovic A."/>
            <person name="Larimer J."/>
            <person name="McCowan C."/>
            <person name="Murphy C."/>
            <person name="Neiman D."/>
            <person name="Pearson M."/>
            <person name="Priest M."/>
            <person name="Roberts A."/>
            <person name="Saif S."/>
            <person name="Shea T."/>
            <person name="Sisk P."/>
            <person name="Sykes S."/>
            <person name="Wortman J."/>
            <person name="Nusbaum C."/>
            <person name="Birren B."/>
        </authorList>
    </citation>
    <scope>NUCLEOTIDE SEQUENCE [LARGE SCALE GENOMIC DNA]</scope>
    <source>
        <strain evidence="6 7">VD133</strain>
    </source>
</reference>
<dbReference type="InterPro" id="IPR011608">
    <property type="entry name" value="PRD"/>
</dbReference>
<evidence type="ECO:0000256" key="3">
    <source>
        <dbReference type="ARBA" id="ARBA00023159"/>
    </source>
</evidence>
<dbReference type="InterPro" id="IPR007737">
    <property type="entry name" value="Mga_HTH"/>
</dbReference>
<organism evidence="6 7">
    <name type="scientific">Bacillus cereus VD133</name>
    <dbReference type="NCBI Taxonomy" id="1053233"/>
    <lineage>
        <taxon>Bacteria</taxon>
        <taxon>Bacillati</taxon>
        <taxon>Bacillota</taxon>
        <taxon>Bacilli</taxon>
        <taxon>Bacillales</taxon>
        <taxon>Bacillaceae</taxon>
        <taxon>Bacillus</taxon>
        <taxon>Bacillus cereus group</taxon>
    </lineage>
</organism>
<evidence type="ECO:0000256" key="4">
    <source>
        <dbReference type="ARBA" id="ARBA00023163"/>
    </source>
</evidence>
<dbReference type="PANTHER" id="PTHR30185">
    <property type="entry name" value="CRYPTIC BETA-GLUCOSIDE BGL OPERON ANTITERMINATOR"/>
    <property type="match status" value="1"/>
</dbReference>
<dbReference type="InterPro" id="IPR036634">
    <property type="entry name" value="PRD_sf"/>
</dbReference>